<evidence type="ECO:0000256" key="3">
    <source>
        <dbReference type="PROSITE-ProRule" id="PRU00504"/>
    </source>
</evidence>
<dbReference type="CDD" id="cd14953">
    <property type="entry name" value="NHL_like_1"/>
    <property type="match status" value="1"/>
</dbReference>
<dbReference type="Gene3D" id="2.120.10.30">
    <property type="entry name" value="TolB, C-terminal domain"/>
    <property type="match status" value="3"/>
</dbReference>
<comment type="subcellular location">
    <subcellularLocation>
        <location evidence="1">Cell envelope</location>
    </subcellularLocation>
</comment>
<dbReference type="InterPro" id="IPR001258">
    <property type="entry name" value="NHL_repeat"/>
</dbReference>
<dbReference type="SUPFAM" id="SSF89372">
    <property type="entry name" value="Fucose-specific lectin"/>
    <property type="match status" value="1"/>
</dbReference>
<evidence type="ECO:0000313" key="5">
    <source>
        <dbReference type="EMBL" id="MEQ4486461.1"/>
    </source>
</evidence>
<dbReference type="Pfam" id="PF25021">
    <property type="entry name" value="TEN_NHL"/>
    <property type="match status" value="2"/>
</dbReference>
<dbReference type="InterPro" id="IPR056822">
    <property type="entry name" value="TEN_NHL"/>
</dbReference>
<dbReference type="PROSITE" id="PS51125">
    <property type="entry name" value="NHL"/>
    <property type="match status" value="4"/>
</dbReference>
<evidence type="ECO:0000256" key="1">
    <source>
        <dbReference type="ARBA" id="ARBA00004196"/>
    </source>
</evidence>
<reference evidence="5 6" key="1">
    <citation type="journal article" date="2023" name="Genome Announc.">
        <title>Pan-Genome Analyses of the Genus Cohnella and Proposal of the Novel Species Cohnella silvisoli sp. nov., Isolated from Forest Soil.</title>
        <authorList>
            <person name="Wang C."/>
            <person name="Mao L."/>
            <person name="Bao G."/>
            <person name="Zhu H."/>
        </authorList>
    </citation>
    <scope>NUCLEOTIDE SEQUENCE [LARGE SCALE GENOMIC DNA]</scope>
    <source>
        <strain evidence="5 6">NL03-T5-1</strain>
    </source>
</reference>
<evidence type="ECO:0000313" key="6">
    <source>
        <dbReference type="Proteomes" id="UP001493487"/>
    </source>
</evidence>
<feature type="repeat" description="NHL" evidence="3">
    <location>
        <begin position="699"/>
        <end position="735"/>
    </location>
</feature>
<feature type="repeat" description="NHL" evidence="3">
    <location>
        <begin position="590"/>
        <end position="621"/>
    </location>
</feature>
<feature type="repeat" description="NHL" evidence="3">
    <location>
        <begin position="761"/>
        <end position="792"/>
    </location>
</feature>
<feature type="domain" description="SLH" evidence="4">
    <location>
        <begin position="1290"/>
        <end position="1353"/>
    </location>
</feature>
<dbReference type="Proteomes" id="UP001493487">
    <property type="component" value="Unassembled WGS sequence"/>
</dbReference>
<dbReference type="InterPro" id="IPR001119">
    <property type="entry name" value="SLH_dom"/>
</dbReference>
<dbReference type="NCBIfam" id="TIGR02543">
    <property type="entry name" value="List_Bact_rpt"/>
    <property type="match status" value="1"/>
</dbReference>
<dbReference type="InterPro" id="IPR011042">
    <property type="entry name" value="6-blade_b-propeller_TolB-like"/>
</dbReference>
<dbReference type="Pfam" id="PF09479">
    <property type="entry name" value="Flg_new"/>
    <property type="match status" value="1"/>
</dbReference>
<dbReference type="PROSITE" id="PS51272">
    <property type="entry name" value="SLH"/>
    <property type="match status" value="3"/>
</dbReference>
<sequence>MRGFWKKAKITILAILVGIGVMPVWPALGGGNAYAAESSWGSVGRAGFSNAVASYTSLYVYNGSGTSIPYVAFQDWTSGKATVMKYVSGSWAVVGDAGFSTNEAIDLSLFVYNAGGTPIPYLAFRDEVTGKATVMKFADNGSGTFSWAQVGGAVSTHAATDLSLYVESGTPHVAYQDGTDNKGYAKYYYSDWDSWEDELSSASSFSDDTASASDISLYVNDSGYPVVAYRDGASGNKVTVKTIYDVWTTIGSPGFSTNAASDISLDVDNGVFYVAYRDEANGLTVMKYDESAGSGWVPVGSADFTGGPASYVSLDVDNGIPYVAYQDGLTADNKATVMKFDGSAGTGWVPVGSPRFSAGVTYFTSLDVVNGIPYVAYMDAGNDNKATVMTYSAPAPAYAIEALTDLTFASLSEGYASGSQQIKTITVTRTGTSDLIHLAAALNGTNASNFTITPPAATTLNDTTPSTTFTLKAKDGLPAGTYTATITVTADSLTPVTFTVMQVVKAPPKTIITIAGTGIEGYSGDGGAATSAQLNYPEGVAVDSSGNVYIVDTDNHLIRKIDAITRKISTVAGTGTQGYSGDDGDATLAELNTPEGVVVDKDGNLYIADFENNRVRKVDKLSGEISTIAGTGDAGYSGDDEAATAAELDGPIAVALDSSENLYIADLHNSTIRKVDKLSGEISTIAGTGASWYSGDGGPATDAQLNYPRGVVVDGSGNVYIVDRDNERIRKVDAASGTISTIAGTGVAGYSGDGGHATEAQLNQPRGIALDRNGNLLIADKGNNRIRMIDMVKGSIITIAGTGADGYSGDGGAATSADLNSPYGVAADSSGNVYIADKDNQRLRKLVDALYTVNYNDNDSTGGSIPTDGGIYDPGAPVKVLGNTGNLAKTGYTFAGWNTQANGNGTSYAAGATFAMGSSNVILFAKWTLNSSSSSGGGGGGSGIPSSQKEIITVDVKDGTKGNGEVVSKATIERTTDANGRKKDDVTFTNEQASKTAEQLKASGSNTAKLVVPDPKDEVSELNVVLPKTSTSTLAENGLNLEIFTPNARIVIPSSSLQGLGGDKYFRLVPVKTASEREAVEERARTEQIVRVVAGNDNVEIVGRPMTIETNMQSRRVTLVLPLNDVSLTEDQLKDLGIYIEHSDGTKELVKGEIVPYDGSGKRGIQFTVNKFSTFAVVHMEGWLKSLTDGSAHKAYIAGYPDGTFGPDRNITRAEMAAILARLFDKDKKQASTIYADVTATYWARAAIDKDTAMGLMIGYTDGSFKPEASISRAEMASVVARLLDSSSSESGGSFSDISGHWAQAAIEKAKAAGIINGYEDGTFRPEQLLTRAEAVAMINKLLGRGPLSGAERKWKDVPEKYWAYGHIQEASVDHSFEKKTDGEEKYLPLP</sequence>
<protein>
    <submittedName>
        <fullName evidence="5">S-layer homology domain-containing protein</fullName>
    </submittedName>
</protein>
<dbReference type="EMBL" id="JASKHM010000021">
    <property type="protein sequence ID" value="MEQ4486461.1"/>
    <property type="molecule type" value="Genomic_DNA"/>
</dbReference>
<gene>
    <name evidence="5" type="ORF">QJS35_29225</name>
</gene>
<dbReference type="InterPro" id="IPR013378">
    <property type="entry name" value="InlB-like_B-rpt"/>
</dbReference>
<feature type="repeat" description="NHL" evidence="3">
    <location>
        <begin position="533"/>
        <end position="564"/>
    </location>
</feature>
<proteinExistence type="predicted"/>
<name>A0ABV1L3R6_9BACL</name>
<feature type="domain" description="SLH" evidence="4">
    <location>
        <begin position="1171"/>
        <end position="1230"/>
    </location>
</feature>
<evidence type="ECO:0000256" key="2">
    <source>
        <dbReference type="ARBA" id="ARBA00022737"/>
    </source>
</evidence>
<accession>A0ABV1L3R6</accession>
<keyword evidence="6" id="KW-1185">Reference proteome</keyword>
<organism evidence="5 6">
    <name type="scientific">Cohnella silvisoli</name>
    <dbReference type="NCBI Taxonomy" id="2873699"/>
    <lineage>
        <taxon>Bacteria</taxon>
        <taxon>Bacillati</taxon>
        <taxon>Bacillota</taxon>
        <taxon>Bacilli</taxon>
        <taxon>Bacillales</taxon>
        <taxon>Paenibacillaceae</taxon>
        <taxon>Cohnella</taxon>
    </lineage>
</organism>
<dbReference type="InterPro" id="IPR042229">
    <property type="entry name" value="Listeria/Bacterioides_rpt_sf"/>
</dbReference>
<keyword evidence="2" id="KW-0677">Repeat</keyword>
<dbReference type="RefSeq" id="WP_232189548.1">
    <property type="nucleotide sequence ID" value="NZ_JAIOAP010000020.1"/>
</dbReference>
<dbReference type="Pfam" id="PF00395">
    <property type="entry name" value="SLH"/>
    <property type="match status" value="3"/>
</dbReference>
<dbReference type="SUPFAM" id="SSF101898">
    <property type="entry name" value="NHL repeat"/>
    <property type="match status" value="1"/>
</dbReference>
<comment type="caution">
    <text evidence="5">The sequence shown here is derived from an EMBL/GenBank/DDBJ whole genome shotgun (WGS) entry which is preliminary data.</text>
</comment>
<dbReference type="PANTHER" id="PTHR46388:SF2">
    <property type="entry name" value="NHL REPEAT-CONTAINING PROTEIN 2"/>
    <property type="match status" value="1"/>
</dbReference>
<dbReference type="Gene3D" id="2.60.40.4270">
    <property type="entry name" value="Listeria-Bacteroides repeat domain"/>
    <property type="match status" value="1"/>
</dbReference>
<evidence type="ECO:0000259" key="4">
    <source>
        <dbReference type="PROSITE" id="PS51272"/>
    </source>
</evidence>
<feature type="domain" description="SLH" evidence="4">
    <location>
        <begin position="1231"/>
        <end position="1289"/>
    </location>
</feature>
<dbReference type="Pfam" id="PF01436">
    <property type="entry name" value="NHL"/>
    <property type="match status" value="3"/>
</dbReference>
<dbReference type="PANTHER" id="PTHR46388">
    <property type="entry name" value="NHL REPEAT-CONTAINING PROTEIN 2"/>
    <property type="match status" value="1"/>
</dbReference>